<name>A0A2Z5XD10_BPMD2</name>
<evidence type="ECO:0008006" key="3">
    <source>
        <dbReference type="Google" id="ProtNLM"/>
    </source>
</evidence>
<dbReference type="PROSITE" id="PS51257">
    <property type="entry name" value="PROKAR_LIPOPROTEIN"/>
    <property type="match status" value="1"/>
</dbReference>
<dbReference type="GeneID" id="1261566"/>
<reference evidence="1 2" key="1">
    <citation type="submission" date="2018-01" db="EMBL/GenBank/DDBJ databases">
        <title>Genome sequence of Mycobacterium phage D29.</title>
        <authorList>
            <person name="Uchiyama J."/>
            <person name="Matsuzaki S."/>
        </authorList>
    </citation>
    <scope>NUCLEOTIDE SEQUENCE [LARGE SCALE GENOMIC DNA]</scope>
</reference>
<proteinExistence type="predicted"/>
<dbReference type="Proteomes" id="UP000250156">
    <property type="component" value="Segment"/>
</dbReference>
<dbReference type="EMBL" id="AP018480">
    <property type="protein sequence ID" value="BBC44166.1"/>
    <property type="molecule type" value="Genomic_DNA"/>
</dbReference>
<dbReference type="OrthoDB" id="28029at10239"/>
<organismHost>
    <name type="scientific">Mycobacterium</name>
    <dbReference type="NCBI Taxonomy" id="1763"/>
</organismHost>
<evidence type="ECO:0000313" key="1">
    <source>
        <dbReference type="EMBL" id="BBC44166.1"/>
    </source>
</evidence>
<protein>
    <recommendedName>
        <fullName evidence="3">Lipoprotein</fullName>
    </recommendedName>
</protein>
<dbReference type="KEGG" id="vg:1261566"/>
<evidence type="ECO:0000313" key="2">
    <source>
        <dbReference type="Proteomes" id="UP000250156"/>
    </source>
</evidence>
<sequence length="50" mass="4851">MKTIAVLLLVVAFALGLTACDGGGSAPGYTGPNGVIFVPAGGGVNVPIFF</sequence>
<organism evidence="1 2">
    <name type="scientific">Mycobacterium phage D29</name>
    <name type="common">Mycobacteriophage D29</name>
    <dbReference type="NCBI Taxonomy" id="28369"/>
    <lineage>
        <taxon>Viruses</taxon>
        <taxon>Duplodnaviria</taxon>
        <taxon>Heunggongvirae</taxon>
        <taxon>Uroviricota</taxon>
        <taxon>Caudoviricetes</taxon>
        <taxon>Fromanvirus</taxon>
    </lineage>
</organism>
<dbReference type="RefSeq" id="NP_046854.1">
    <property type="nucleotide sequence ID" value="NC_001900.1"/>
</dbReference>
<accession>A0A2Z5XD10</accession>